<feature type="signal peptide" evidence="1">
    <location>
        <begin position="1"/>
        <end position="26"/>
    </location>
</feature>
<evidence type="ECO:0000313" key="3">
    <source>
        <dbReference type="Proteomes" id="UP000515317"/>
    </source>
</evidence>
<reference evidence="2 3" key="1">
    <citation type="submission" date="2020-08" db="EMBL/GenBank/DDBJ databases">
        <title>Genome sequence of Rhizobiales bacterium strain IZ6.</title>
        <authorList>
            <person name="Nakai R."/>
            <person name="Naganuma T."/>
        </authorList>
    </citation>
    <scope>NUCLEOTIDE SEQUENCE [LARGE SCALE GENOMIC DNA]</scope>
    <source>
        <strain evidence="2 3">IZ6</strain>
    </source>
</reference>
<evidence type="ECO:0000256" key="1">
    <source>
        <dbReference type="SAM" id="SignalP"/>
    </source>
</evidence>
<dbReference type="EMBL" id="AP023361">
    <property type="protein sequence ID" value="BCJ89541.1"/>
    <property type="molecule type" value="Genomic_DNA"/>
</dbReference>
<dbReference type="AlphaFoldDB" id="A0A6S6QR73"/>
<proteinExistence type="predicted"/>
<evidence type="ECO:0008006" key="4">
    <source>
        <dbReference type="Google" id="ProtNLM"/>
    </source>
</evidence>
<dbReference type="KEGG" id="tso:IZ6_02760"/>
<dbReference type="Proteomes" id="UP000515317">
    <property type="component" value="Chromosome"/>
</dbReference>
<name>A0A6S6QR73_9HYPH</name>
<gene>
    <name evidence="2" type="ORF">IZ6_02760</name>
</gene>
<accession>A0A6S6QR73</accession>
<protein>
    <recommendedName>
        <fullName evidence="4">PepSY domain-containing protein</fullName>
    </recommendedName>
</protein>
<keyword evidence="1" id="KW-0732">Signal</keyword>
<organism evidence="2 3">
    <name type="scientific">Terrihabitans soli</name>
    <dbReference type="NCBI Taxonomy" id="708113"/>
    <lineage>
        <taxon>Bacteria</taxon>
        <taxon>Pseudomonadati</taxon>
        <taxon>Pseudomonadota</taxon>
        <taxon>Alphaproteobacteria</taxon>
        <taxon>Hyphomicrobiales</taxon>
        <taxon>Terrihabitans</taxon>
    </lineage>
</organism>
<evidence type="ECO:0000313" key="2">
    <source>
        <dbReference type="EMBL" id="BCJ89541.1"/>
    </source>
</evidence>
<sequence length="86" mass="9424">MIRKTVLGATALAVLVTGLASAPALAGGGGKDYAARQAKKWEHLHLNAYRNGNSGIFSYDEECRTIRVKAWDDYYGYVWTKKVVCG</sequence>
<feature type="chain" id="PRO_5027604989" description="PepSY domain-containing protein" evidence="1">
    <location>
        <begin position="27"/>
        <end position="86"/>
    </location>
</feature>
<keyword evidence="3" id="KW-1185">Reference proteome</keyword>